<accession>E3Q5A5</accession>
<dbReference type="OrthoDB" id="4851067at2759"/>
<protein>
    <submittedName>
        <fullName evidence="1">Uncharacterized protein</fullName>
    </submittedName>
</protein>
<dbReference type="AlphaFoldDB" id="E3Q5A5"/>
<organism evidence="2">
    <name type="scientific">Colletotrichum graminicola (strain M1.001 / M2 / FGSC 10212)</name>
    <name type="common">Maize anthracnose fungus</name>
    <name type="synonym">Glomerella graminicola</name>
    <dbReference type="NCBI Taxonomy" id="645133"/>
    <lineage>
        <taxon>Eukaryota</taxon>
        <taxon>Fungi</taxon>
        <taxon>Dikarya</taxon>
        <taxon>Ascomycota</taxon>
        <taxon>Pezizomycotina</taxon>
        <taxon>Sordariomycetes</taxon>
        <taxon>Hypocreomycetidae</taxon>
        <taxon>Glomerellales</taxon>
        <taxon>Glomerellaceae</taxon>
        <taxon>Colletotrichum</taxon>
        <taxon>Colletotrichum graminicola species complex</taxon>
    </lineage>
</organism>
<dbReference type="EMBL" id="GG697333">
    <property type="protein sequence ID" value="EFQ25872.1"/>
    <property type="molecule type" value="Genomic_DNA"/>
</dbReference>
<dbReference type="VEuPathDB" id="FungiDB:GLRG_01016"/>
<proteinExistence type="predicted"/>
<dbReference type="Proteomes" id="UP000008782">
    <property type="component" value="Unassembled WGS sequence"/>
</dbReference>
<gene>
    <name evidence="1" type="ORF">GLRG_01016</name>
</gene>
<dbReference type="HOGENOM" id="CLU_1635251_0_0_1"/>
<name>E3Q5A5_COLGM</name>
<sequence>MAIPRVSYSHYKPLIGNLFQAALGQTAKDFHSRENVDVELDLDNPVRTGDLLLAGDYNGVARVPYMKGVSSAELGDGKILISPRLRDYSIFTEELTDIDDLAAKTFGTGVSSPVYKELAAFEPLVAKIRQVRLNEMRMKEIMYKDIAVAFDGMSPKKATYQD</sequence>
<evidence type="ECO:0000313" key="1">
    <source>
        <dbReference type="EMBL" id="EFQ25872.1"/>
    </source>
</evidence>
<keyword evidence="2" id="KW-1185">Reference proteome</keyword>
<dbReference type="GeneID" id="24406381"/>
<reference evidence="2" key="1">
    <citation type="journal article" date="2012" name="Nat. Genet.">
        <title>Lifestyle transitions in plant pathogenic Colletotrichum fungi deciphered by genome and transcriptome analyses.</title>
        <authorList>
            <person name="O'Connell R.J."/>
            <person name="Thon M.R."/>
            <person name="Hacquard S."/>
            <person name="Amyotte S.G."/>
            <person name="Kleemann J."/>
            <person name="Torres M.F."/>
            <person name="Damm U."/>
            <person name="Buiate E.A."/>
            <person name="Epstein L."/>
            <person name="Alkan N."/>
            <person name="Altmueller J."/>
            <person name="Alvarado-Balderrama L."/>
            <person name="Bauser C.A."/>
            <person name="Becker C."/>
            <person name="Birren B.W."/>
            <person name="Chen Z."/>
            <person name="Choi J."/>
            <person name="Crouch J.A."/>
            <person name="Duvick J.P."/>
            <person name="Farman M.A."/>
            <person name="Gan P."/>
            <person name="Heiman D."/>
            <person name="Henrissat B."/>
            <person name="Howard R.J."/>
            <person name="Kabbage M."/>
            <person name="Koch C."/>
            <person name="Kracher B."/>
            <person name="Kubo Y."/>
            <person name="Law A.D."/>
            <person name="Lebrun M.-H."/>
            <person name="Lee Y.-H."/>
            <person name="Miyara I."/>
            <person name="Moore N."/>
            <person name="Neumann U."/>
            <person name="Nordstroem K."/>
            <person name="Panaccione D.G."/>
            <person name="Panstruga R."/>
            <person name="Place M."/>
            <person name="Proctor R.H."/>
            <person name="Prusky D."/>
            <person name="Rech G."/>
            <person name="Reinhardt R."/>
            <person name="Rollins J.A."/>
            <person name="Rounsley S."/>
            <person name="Schardl C.L."/>
            <person name="Schwartz D.C."/>
            <person name="Shenoy N."/>
            <person name="Shirasu K."/>
            <person name="Sikhakolli U.R."/>
            <person name="Stueber K."/>
            <person name="Sukno S.A."/>
            <person name="Sweigard J.A."/>
            <person name="Takano Y."/>
            <person name="Takahara H."/>
            <person name="Trail F."/>
            <person name="van der Does H.C."/>
            <person name="Voll L.M."/>
            <person name="Will I."/>
            <person name="Young S."/>
            <person name="Zeng Q."/>
            <person name="Zhang J."/>
            <person name="Zhou S."/>
            <person name="Dickman M.B."/>
            <person name="Schulze-Lefert P."/>
            <person name="Ver Loren van Themaat E."/>
            <person name="Ma L.-J."/>
            <person name="Vaillancourt L.J."/>
        </authorList>
    </citation>
    <scope>NUCLEOTIDE SEQUENCE [LARGE SCALE GENOMIC DNA]</scope>
    <source>
        <strain evidence="2">M1.001 / M2 / FGSC 10212</strain>
    </source>
</reference>
<evidence type="ECO:0000313" key="2">
    <source>
        <dbReference type="Proteomes" id="UP000008782"/>
    </source>
</evidence>
<dbReference type="RefSeq" id="XP_008089892.1">
    <property type="nucleotide sequence ID" value="XM_008091701.1"/>
</dbReference>